<organism evidence="2 3">
    <name type="scientific">Streptomyces katrae</name>
    <dbReference type="NCBI Taxonomy" id="68223"/>
    <lineage>
        <taxon>Bacteria</taxon>
        <taxon>Bacillati</taxon>
        <taxon>Actinomycetota</taxon>
        <taxon>Actinomycetes</taxon>
        <taxon>Kitasatosporales</taxon>
        <taxon>Streptomycetaceae</taxon>
        <taxon>Streptomyces</taxon>
    </lineage>
</organism>
<feature type="region of interest" description="Disordered" evidence="1">
    <location>
        <begin position="22"/>
        <end position="78"/>
    </location>
</feature>
<keyword evidence="3" id="KW-1185">Reference proteome</keyword>
<dbReference type="EMBL" id="JZWV01001372">
    <property type="protein sequence ID" value="KJY23750.1"/>
    <property type="molecule type" value="Genomic_DNA"/>
</dbReference>
<protein>
    <recommendedName>
        <fullName evidence="4">MerR family transcriptional regulator</fullName>
    </recommendedName>
</protein>
<comment type="caution">
    <text evidence="2">The sequence shown here is derived from an EMBL/GenBank/DDBJ whole genome shotgun (WGS) entry which is preliminary data.</text>
</comment>
<feature type="non-terminal residue" evidence="2">
    <location>
        <position position="92"/>
    </location>
</feature>
<accession>A0A0F4INY7</accession>
<evidence type="ECO:0008006" key="4">
    <source>
        <dbReference type="Google" id="ProtNLM"/>
    </source>
</evidence>
<feature type="non-terminal residue" evidence="2">
    <location>
        <position position="1"/>
    </location>
</feature>
<feature type="compositionally biased region" description="Low complexity" evidence="1">
    <location>
        <begin position="24"/>
        <end position="55"/>
    </location>
</feature>
<gene>
    <name evidence="2" type="ORF">VR44_37395</name>
</gene>
<name>A0A0F4INY7_9ACTN</name>
<dbReference type="Proteomes" id="UP000033551">
    <property type="component" value="Unassembled WGS sequence"/>
</dbReference>
<feature type="compositionally biased region" description="Gly residues" evidence="1">
    <location>
        <begin position="63"/>
        <end position="73"/>
    </location>
</feature>
<sequence length="92" mass="9372">IDLSHAQLAEDRRTLEAVERALRDLAPAPGTTTTTATTTAPATDPLGATDTAADPDGARGPEGATGGGPGGRFIGPLARELGVRPATLRKWE</sequence>
<evidence type="ECO:0000313" key="3">
    <source>
        <dbReference type="Proteomes" id="UP000033551"/>
    </source>
</evidence>
<reference evidence="2 3" key="1">
    <citation type="submission" date="2015-02" db="EMBL/GenBank/DDBJ databases">
        <authorList>
            <person name="Ju K.-S."/>
            <person name="Doroghazi J.R."/>
            <person name="Metcalf W."/>
        </authorList>
    </citation>
    <scope>NUCLEOTIDE SEQUENCE [LARGE SCALE GENOMIC DNA]</scope>
    <source>
        <strain evidence="2 3">NRRL ISP-5550</strain>
    </source>
</reference>
<evidence type="ECO:0000313" key="2">
    <source>
        <dbReference type="EMBL" id="KJY23750.1"/>
    </source>
</evidence>
<evidence type="ECO:0000256" key="1">
    <source>
        <dbReference type="SAM" id="MobiDB-lite"/>
    </source>
</evidence>
<proteinExistence type="predicted"/>
<dbReference type="AlphaFoldDB" id="A0A0F4INY7"/>